<dbReference type="SMART" id="SM00507">
    <property type="entry name" value="HNHc"/>
    <property type="match status" value="1"/>
</dbReference>
<gene>
    <name evidence="3" type="ORF">FB554_3250</name>
</gene>
<evidence type="ECO:0000313" key="3">
    <source>
        <dbReference type="EMBL" id="TQL28941.1"/>
    </source>
</evidence>
<evidence type="ECO:0000313" key="4">
    <source>
        <dbReference type="Proteomes" id="UP000318336"/>
    </source>
</evidence>
<dbReference type="Proteomes" id="UP000318336">
    <property type="component" value="Unassembled WGS sequence"/>
</dbReference>
<dbReference type="AlphaFoldDB" id="A0A542WZD0"/>
<feature type="region of interest" description="Disordered" evidence="1">
    <location>
        <begin position="241"/>
        <end position="278"/>
    </location>
</feature>
<reference evidence="3 4" key="1">
    <citation type="submission" date="2019-06" db="EMBL/GenBank/DDBJ databases">
        <title>Sequencing the genomes of 1000 actinobacteria strains.</title>
        <authorList>
            <person name="Klenk H.-P."/>
        </authorList>
    </citation>
    <scope>NUCLEOTIDE SEQUENCE [LARGE SCALE GENOMIC DNA]</scope>
    <source>
        <strain evidence="3 4">DSM 24617</strain>
    </source>
</reference>
<keyword evidence="4" id="KW-1185">Reference proteome</keyword>
<dbReference type="InterPro" id="IPR003870">
    <property type="entry name" value="DUF222"/>
</dbReference>
<name>A0A542WZD0_9MICO</name>
<dbReference type="EMBL" id="VFOK01000002">
    <property type="protein sequence ID" value="TQL28941.1"/>
    <property type="molecule type" value="Genomic_DNA"/>
</dbReference>
<comment type="caution">
    <text evidence="3">The sequence shown here is derived from an EMBL/GenBank/DDBJ whole genome shotgun (WGS) entry which is preliminary data.</text>
</comment>
<accession>A0A542WZD0</accession>
<dbReference type="RefSeq" id="WP_142007704.1">
    <property type="nucleotide sequence ID" value="NZ_CAJTBP010000001.1"/>
</dbReference>
<feature type="domain" description="HNH nuclease" evidence="2">
    <location>
        <begin position="380"/>
        <end position="432"/>
    </location>
</feature>
<dbReference type="CDD" id="cd00085">
    <property type="entry name" value="HNHc"/>
    <property type="match status" value="1"/>
</dbReference>
<evidence type="ECO:0000256" key="1">
    <source>
        <dbReference type="SAM" id="MobiDB-lite"/>
    </source>
</evidence>
<dbReference type="Pfam" id="PF02720">
    <property type="entry name" value="DUF222"/>
    <property type="match status" value="1"/>
</dbReference>
<dbReference type="OrthoDB" id="3634417at2"/>
<dbReference type="InterPro" id="IPR003615">
    <property type="entry name" value="HNH_nuc"/>
</dbReference>
<protein>
    <submittedName>
        <fullName evidence="3">Uncharacterized protein DUF222</fullName>
    </submittedName>
</protein>
<proteinExistence type="predicted"/>
<sequence length="460" mass="49061">MAVSTATSTASRPRVAGGVTVASTLHELHAVLDALGDEPGPGVLADADALERAVAETERLARRVASLKLRLVACANRSKVAAQGGFSTTGAWLARQTNSTGGAATREADLAEQLDERLPATGTAMSQGRVSPEHAGVIAWAITQLPEGLSPDQVARVEESLVGDAARMSAPRLRTAARRALSVVERDQRKVDEHEDRVLRDEESSALDRCRLTMHDNHDGTVSGSFVVPRLAGDILRKTVQQLASPRRQRNAGDADDAFDHDGHQGGSARSARSVGAPGDKTVTWAEVDWPHQYGLAFAQLLEHLPTDRLHGKVAATVVVTMTREQLLADLAAAGLDTGHDISSGDARRLACGAGILPAVLDGPSLPLDLGRTRRFFTEAQRTALATRYSACAVDGCDRPYAWTELHHETPYAAGGPTDLAHAVPMCGWHHRAYHLPGTEATIRTHAGTGVKTVQFHRRT</sequence>
<evidence type="ECO:0000259" key="2">
    <source>
        <dbReference type="SMART" id="SM00507"/>
    </source>
</evidence>
<organism evidence="3 4">
    <name type="scientific">Barrientosiimonas humi</name>
    <dbReference type="NCBI Taxonomy" id="999931"/>
    <lineage>
        <taxon>Bacteria</taxon>
        <taxon>Bacillati</taxon>
        <taxon>Actinomycetota</taxon>
        <taxon>Actinomycetes</taxon>
        <taxon>Micrococcales</taxon>
        <taxon>Dermacoccaceae</taxon>
        <taxon>Barrientosiimonas</taxon>
    </lineage>
</organism>